<gene>
    <name evidence="4" type="ORF">EDB95_2174</name>
</gene>
<dbReference type="InterPro" id="IPR012338">
    <property type="entry name" value="Beta-lactam/transpept-like"/>
</dbReference>
<protein>
    <submittedName>
        <fullName evidence="4">CubicO group peptidase (Beta-lactamase class C family)</fullName>
    </submittedName>
</protein>
<feature type="domain" description="Beta-lactamase-related" evidence="2">
    <location>
        <begin position="29"/>
        <end position="369"/>
    </location>
</feature>
<name>A0A4V3GLW2_9BACT</name>
<dbReference type="Gene3D" id="3.40.710.10">
    <property type="entry name" value="DD-peptidase/beta-lactamase superfamily"/>
    <property type="match status" value="1"/>
</dbReference>
<dbReference type="Pfam" id="PF11954">
    <property type="entry name" value="DUF3471"/>
    <property type="match status" value="1"/>
</dbReference>
<accession>A0A4V3GLW2</accession>
<dbReference type="PANTHER" id="PTHR46825">
    <property type="entry name" value="D-ALANYL-D-ALANINE-CARBOXYPEPTIDASE/ENDOPEPTIDASE AMPH"/>
    <property type="match status" value="1"/>
</dbReference>
<evidence type="ECO:0000313" key="5">
    <source>
        <dbReference type="Proteomes" id="UP000294498"/>
    </source>
</evidence>
<dbReference type="PANTHER" id="PTHR46825:SF15">
    <property type="entry name" value="BETA-LACTAMASE-RELATED DOMAIN-CONTAINING PROTEIN"/>
    <property type="match status" value="1"/>
</dbReference>
<dbReference type="Proteomes" id="UP000294498">
    <property type="component" value="Unassembled WGS sequence"/>
</dbReference>
<evidence type="ECO:0000259" key="2">
    <source>
        <dbReference type="Pfam" id="PF00144"/>
    </source>
</evidence>
<feature type="chain" id="PRO_5020505829" evidence="1">
    <location>
        <begin position="20"/>
        <end position="504"/>
    </location>
</feature>
<dbReference type="Gene3D" id="2.40.128.600">
    <property type="match status" value="1"/>
</dbReference>
<dbReference type="OrthoDB" id="1522765at2"/>
<feature type="domain" description="Peptidase S12 Pab87-related C-terminal" evidence="3">
    <location>
        <begin position="406"/>
        <end position="491"/>
    </location>
</feature>
<evidence type="ECO:0000256" key="1">
    <source>
        <dbReference type="SAM" id="SignalP"/>
    </source>
</evidence>
<feature type="signal peptide" evidence="1">
    <location>
        <begin position="1"/>
        <end position="19"/>
    </location>
</feature>
<proteinExistence type="predicted"/>
<dbReference type="InterPro" id="IPR050491">
    <property type="entry name" value="AmpC-like"/>
</dbReference>
<reference evidence="4 5" key="1">
    <citation type="submission" date="2019-03" db="EMBL/GenBank/DDBJ databases">
        <title>Genomic Encyclopedia of Type Strains, Phase IV (KMG-IV): sequencing the most valuable type-strain genomes for metagenomic binning, comparative biology and taxonomic classification.</title>
        <authorList>
            <person name="Goeker M."/>
        </authorList>
    </citation>
    <scope>NUCLEOTIDE SEQUENCE [LARGE SCALE GENOMIC DNA]</scope>
    <source>
        <strain evidence="4 5">DSM 100059</strain>
    </source>
</reference>
<organism evidence="4 5">
    <name type="scientific">Dinghuibacter silviterrae</name>
    <dbReference type="NCBI Taxonomy" id="1539049"/>
    <lineage>
        <taxon>Bacteria</taxon>
        <taxon>Pseudomonadati</taxon>
        <taxon>Bacteroidota</taxon>
        <taxon>Chitinophagia</taxon>
        <taxon>Chitinophagales</taxon>
        <taxon>Chitinophagaceae</taxon>
        <taxon>Dinghuibacter</taxon>
    </lineage>
</organism>
<evidence type="ECO:0000259" key="3">
    <source>
        <dbReference type="Pfam" id="PF11954"/>
    </source>
</evidence>
<dbReference type="Pfam" id="PF00144">
    <property type="entry name" value="Beta-lactamase"/>
    <property type="match status" value="1"/>
</dbReference>
<sequence length="504" mass="56301">MLRRSLYAVLLAAPLCARAQTPAFISDSLDAYIHRGMQDWQIPGMAVLILKDGQPVVMKGYGTRELGKDEPVDEHTLFFIASNTKLFTGTAIAALDEEKKLSLTDPVTKYMPGFRLYDTTATRLLDVRDLLSHHLGTKTFQGDFSFWNSNLSREAIIAKMRLLQPPGQFRQDYGYCNSCFLTAGELIPKVTGERWEDFIQQRFLDKLGMTHTHTSTEGAASYPDMAHPYTSFFGDPVALPFDHIDNLGPAGSLVSCISDLSHWLQMQLDSGRYGGQQVFSWDVIRKTRMGGTIVRTVKSSVLPMHFALYGLGVLTADYNGRQVFWHTGGAFGFVTNTCFVPEEHLAIAILTNNDDQGFFEALRYQILDAYVGVPYTDRSAQFLEGARTDKAKRLKELDDWKAQVRAGARPALPLEAFAGSYSNALYGKIRITVRGKGLLVRFEHHPDLSATLDYMGGDKFLMTYSNPAYGIFPTPFTIKGGKVKSVTVKASDFVEYDPYVFVKD</sequence>
<dbReference type="SUPFAM" id="SSF56601">
    <property type="entry name" value="beta-lactamase/transpeptidase-like"/>
    <property type="match status" value="1"/>
</dbReference>
<dbReference type="RefSeq" id="WP_133993439.1">
    <property type="nucleotide sequence ID" value="NZ_SODV01000001.1"/>
</dbReference>
<keyword evidence="1" id="KW-0732">Signal</keyword>
<keyword evidence="5" id="KW-1185">Reference proteome</keyword>
<dbReference type="InterPro" id="IPR001466">
    <property type="entry name" value="Beta-lactam-related"/>
</dbReference>
<dbReference type="InterPro" id="IPR021860">
    <property type="entry name" value="Peptidase_S12_Pab87-rel_C"/>
</dbReference>
<dbReference type="AlphaFoldDB" id="A0A4V3GLW2"/>
<dbReference type="EMBL" id="SODV01000001">
    <property type="protein sequence ID" value="TDX01143.1"/>
    <property type="molecule type" value="Genomic_DNA"/>
</dbReference>
<comment type="caution">
    <text evidence="4">The sequence shown here is derived from an EMBL/GenBank/DDBJ whole genome shotgun (WGS) entry which is preliminary data.</text>
</comment>
<evidence type="ECO:0000313" key="4">
    <source>
        <dbReference type="EMBL" id="TDX01143.1"/>
    </source>
</evidence>